<comment type="subcellular location">
    <subcellularLocation>
        <location evidence="1">Membrane</location>
        <topology evidence="1">Multi-pass membrane protein</topology>
    </subcellularLocation>
</comment>
<evidence type="ECO:0000256" key="7">
    <source>
        <dbReference type="RuleBase" id="RU000477"/>
    </source>
</evidence>
<dbReference type="EMBL" id="ACWF01000041">
    <property type="protein sequence ID" value="EHL78981.1"/>
    <property type="molecule type" value="Genomic_DNA"/>
</dbReference>
<gene>
    <name evidence="9" type="ORF">HMPREF1015_02957</name>
</gene>
<evidence type="ECO:0000256" key="8">
    <source>
        <dbReference type="SAM" id="Phobius"/>
    </source>
</evidence>
<dbReference type="InterPro" id="IPR050363">
    <property type="entry name" value="MIP/Aquaporin"/>
</dbReference>
<keyword evidence="4 7" id="KW-0812">Transmembrane</keyword>
<feature type="transmembrane region" description="Helical" evidence="8">
    <location>
        <begin position="125"/>
        <end position="152"/>
    </location>
</feature>
<feature type="transmembrane region" description="Helical" evidence="8">
    <location>
        <begin position="33"/>
        <end position="54"/>
    </location>
</feature>
<dbReference type="PATRIC" id="fig|665952.3.peg.821"/>
<dbReference type="InterPro" id="IPR000425">
    <property type="entry name" value="MIP"/>
</dbReference>
<keyword evidence="3 7" id="KW-0813">Transport</keyword>
<dbReference type="PANTHER" id="PTHR43829:SF9">
    <property type="entry name" value="AQUAPORIN-9"/>
    <property type="match status" value="1"/>
</dbReference>
<accession>G9QIN0</accession>
<dbReference type="PRINTS" id="PR00783">
    <property type="entry name" value="MINTRINSICP"/>
</dbReference>
<dbReference type="InterPro" id="IPR022357">
    <property type="entry name" value="MIP_CS"/>
</dbReference>
<evidence type="ECO:0000256" key="3">
    <source>
        <dbReference type="ARBA" id="ARBA00022448"/>
    </source>
</evidence>
<dbReference type="SUPFAM" id="SSF81338">
    <property type="entry name" value="Aquaporin-like"/>
    <property type="match status" value="1"/>
</dbReference>
<protein>
    <submittedName>
        <fullName evidence="9">MIP family channel protein</fullName>
    </submittedName>
</protein>
<feature type="transmembrane region" description="Helical" evidence="8">
    <location>
        <begin position="210"/>
        <end position="233"/>
    </location>
</feature>
<dbReference type="PROSITE" id="PS00221">
    <property type="entry name" value="MIP"/>
    <property type="match status" value="1"/>
</dbReference>
<comment type="similarity">
    <text evidence="2 7">Belongs to the MIP/aquaporin (TC 1.A.8) family.</text>
</comment>
<dbReference type="NCBIfam" id="TIGR00861">
    <property type="entry name" value="MIP"/>
    <property type="match status" value="1"/>
</dbReference>
<sequence>MSYIGELVGTAILIIFGAGVCANVNLKKTFAHNAGWLVITIGWGLGVTMGVYAVGKFSGAHLNPAVTIALAFNGDFPWSKVPGYILAQVIGAFIGACIVYLHFLPHWKVTEDPAAKLGIFATGPAIPNIFANLLSEFIGTFVLMLGILTIGANKFTDGLNPLCVGLLVVAVGVSLGGTTGYAINPARDFGPRLAHFLLPLQGKGSSNWGYAWIPIVGPILGGSVGALFYRAVFLGEETGALWGMLAVSVILLFSSFLAEKKRNYRIQVKSEKWEEI</sequence>
<feature type="transmembrane region" description="Helical" evidence="8">
    <location>
        <begin position="6"/>
        <end position="26"/>
    </location>
</feature>
<feature type="transmembrane region" description="Helical" evidence="8">
    <location>
        <begin position="158"/>
        <end position="183"/>
    </location>
</feature>
<feature type="transmembrane region" description="Helical" evidence="8">
    <location>
        <begin position="84"/>
        <end position="104"/>
    </location>
</feature>
<dbReference type="GO" id="GO:0015254">
    <property type="term" value="F:glycerol channel activity"/>
    <property type="evidence" value="ECO:0007669"/>
    <property type="project" value="TreeGrafter"/>
</dbReference>
<dbReference type="RefSeq" id="WP_003353104.1">
    <property type="nucleotide sequence ID" value="NZ_JH414744.1"/>
</dbReference>
<evidence type="ECO:0000313" key="10">
    <source>
        <dbReference type="Proteomes" id="UP000011747"/>
    </source>
</evidence>
<evidence type="ECO:0000256" key="6">
    <source>
        <dbReference type="ARBA" id="ARBA00023136"/>
    </source>
</evidence>
<dbReference type="PANTHER" id="PTHR43829">
    <property type="entry name" value="AQUAPORIN OR AQUAGLYCEROPORIN RELATED"/>
    <property type="match status" value="1"/>
</dbReference>
<evidence type="ECO:0000256" key="4">
    <source>
        <dbReference type="ARBA" id="ARBA00022692"/>
    </source>
</evidence>
<evidence type="ECO:0000313" key="9">
    <source>
        <dbReference type="EMBL" id="EHL78981.1"/>
    </source>
</evidence>
<comment type="caution">
    <text evidence="9">The sequence shown here is derived from an EMBL/GenBank/DDBJ whole genome shotgun (WGS) entry which is preliminary data.</text>
</comment>
<dbReference type="GO" id="GO:0005886">
    <property type="term" value="C:plasma membrane"/>
    <property type="evidence" value="ECO:0007669"/>
    <property type="project" value="TreeGrafter"/>
</dbReference>
<dbReference type="Gene3D" id="1.20.1080.10">
    <property type="entry name" value="Glycerol uptake facilitator protein"/>
    <property type="match status" value="1"/>
</dbReference>
<feature type="transmembrane region" description="Helical" evidence="8">
    <location>
        <begin position="239"/>
        <end position="258"/>
    </location>
</feature>
<reference evidence="9 10" key="1">
    <citation type="submission" date="2011-09" db="EMBL/GenBank/DDBJ databases">
        <title>The Genome Sequence of Bacillus smithii 7_3_47FAA.</title>
        <authorList>
            <consortium name="The Broad Institute Genome Sequencing Platform"/>
            <person name="Earl A."/>
            <person name="Ward D."/>
            <person name="Feldgarden M."/>
            <person name="Gevers D."/>
            <person name="Daigneault M."/>
            <person name="Strauss J."/>
            <person name="Allen-Vercoe E."/>
            <person name="Young S.K."/>
            <person name="Zeng Q."/>
            <person name="Gargeya S."/>
            <person name="Fitzgerald M."/>
            <person name="Haas B."/>
            <person name="Abouelleil A."/>
            <person name="Alvarado L."/>
            <person name="Arachchi H.M."/>
            <person name="Berlin A."/>
            <person name="Brown A."/>
            <person name="Chapman S.B."/>
            <person name="Chen Z."/>
            <person name="Dunbar C."/>
            <person name="Freedman E."/>
            <person name="Gearin G."/>
            <person name="Goldberg J."/>
            <person name="Griggs A."/>
            <person name="Gujja S."/>
            <person name="Heiman D."/>
            <person name="Howarth C."/>
            <person name="Larson L."/>
            <person name="Lui A."/>
            <person name="MacDonald P.J.P."/>
            <person name="Montmayeur A."/>
            <person name="Murphy C."/>
            <person name="Neiman D."/>
            <person name="Pearson M."/>
            <person name="Priest M."/>
            <person name="Roberts A."/>
            <person name="Saif S."/>
            <person name="Shea T."/>
            <person name="Shenoy N."/>
            <person name="Sisk P."/>
            <person name="Stolte C."/>
            <person name="Sykes S."/>
            <person name="Wortman J."/>
            <person name="Nusbaum C."/>
            <person name="Birren B."/>
        </authorList>
    </citation>
    <scope>NUCLEOTIDE SEQUENCE [LARGE SCALE GENOMIC DNA]</scope>
    <source>
        <strain evidence="9 10">7_3_47FAA</strain>
    </source>
</reference>
<dbReference type="InterPro" id="IPR023271">
    <property type="entry name" value="Aquaporin-like"/>
</dbReference>
<dbReference type="Proteomes" id="UP000011747">
    <property type="component" value="Unassembled WGS sequence"/>
</dbReference>
<dbReference type="HOGENOM" id="CLU_020019_9_2_9"/>
<keyword evidence="6 8" id="KW-0472">Membrane</keyword>
<keyword evidence="5 8" id="KW-1133">Transmembrane helix</keyword>
<proteinExistence type="inferred from homology"/>
<name>G9QIN0_9BACI</name>
<evidence type="ECO:0000256" key="5">
    <source>
        <dbReference type="ARBA" id="ARBA00022989"/>
    </source>
</evidence>
<evidence type="ECO:0000256" key="2">
    <source>
        <dbReference type="ARBA" id="ARBA00006175"/>
    </source>
</evidence>
<dbReference type="PRINTS" id="PR02019">
    <property type="entry name" value="AQUAPORIN7"/>
</dbReference>
<organism evidence="9 10">
    <name type="scientific">Bacillus smithii 7_3_47FAA</name>
    <dbReference type="NCBI Taxonomy" id="665952"/>
    <lineage>
        <taxon>Bacteria</taxon>
        <taxon>Bacillati</taxon>
        <taxon>Bacillota</taxon>
        <taxon>Bacilli</taxon>
        <taxon>Bacillales</taxon>
        <taxon>Bacillaceae</taxon>
        <taxon>Bacillus</taxon>
    </lineage>
</organism>
<dbReference type="CDD" id="cd00333">
    <property type="entry name" value="MIP"/>
    <property type="match status" value="1"/>
</dbReference>
<dbReference type="AlphaFoldDB" id="G9QIN0"/>
<evidence type="ECO:0000256" key="1">
    <source>
        <dbReference type="ARBA" id="ARBA00004141"/>
    </source>
</evidence>
<dbReference type="Pfam" id="PF00230">
    <property type="entry name" value="MIP"/>
    <property type="match status" value="1"/>
</dbReference>
<keyword evidence="10" id="KW-1185">Reference proteome</keyword>